<sequence length="95" mass="10815">MPVALSKRQTEALMDKIIKERDEKRAKAGVKYKGDEIVVLESLKAVLNGCMSYRGPRTKPVCKNMTPKECHTVDLKLKEKDINFFAKMLDSPCEK</sequence>
<dbReference type="EMBL" id="NPKI01000051">
    <property type="protein sequence ID" value="PAP97621.1"/>
    <property type="molecule type" value="Genomic_DNA"/>
</dbReference>
<protein>
    <submittedName>
        <fullName evidence="1">Uncharacterized protein</fullName>
    </submittedName>
</protein>
<evidence type="ECO:0000313" key="1">
    <source>
        <dbReference type="EMBL" id="PAP97621.1"/>
    </source>
</evidence>
<accession>A0AB36QZ22</accession>
<name>A0AB36QZ22_9HYPH</name>
<organism evidence="1 2">
    <name type="scientific">Mesorhizobium mediterraneum</name>
    <dbReference type="NCBI Taxonomy" id="43617"/>
    <lineage>
        <taxon>Bacteria</taxon>
        <taxon>Pseudomonadati</taxon>
        <taxon>Pseudomonadota</taxon>
        <taxon>Alphaproteobacteria</taxon>
        <taxon>Hyphomicrobiales</taxon>
        <taxon>Phyllobacteriaceae</taxon>
        <taxon>Mesorhizobium</taxon>
    </lineage>
</organism>
<dbReference type="Proteomes" id="UP000216215">
    <property type="component" value="Unassembled WGS sequence"/>
</dbReference>
<proteinExistence type="predicted"/>
<reference evidence="2" key="1">
    <citation type="submission" date="2017-08" db="EMBL/GenBank/DDBJ databases">
        <title>Mesorhizobium wenxinae sp. nov., a novel rhizobial species isolated from root nodules of chickpea (Cicer arietinum L.).</title>
        <authorList>
            <person name="Zhang J."/>
        </authorList>
    </citation>
    <scope>NUCLEOTIDE SEQUENCE [LARGE SCALE GENOMIC DNA]</scope>
    <source>
        <strain evidence="2">USDA 3392</strain>
    </source>
</reference>
<dbReference type="AlphaFoldDB" id="A0AB36QZ22"/>
<gene>
    <name evidence="1" type="ORF">CIT25_33935</name>
</gene>
<evidence type="ECO:0000313" key="2">
    <source>
        <dbReference type="Proteomes" id="UP000216215"/>
    </source>
</evidence>
<comment type="caution">
    <text evidence="1">The sequence shown here is derived from an EMBL/GenBank/DDBJ whole genome shotgun (WGS) entry which is preliminary data.</text>
</comment>
<keyword evidence="2" id="KW-1185">Reference proteome</keyword>